<sequence length="461" mass="51600">MQEDPSTLFAGRGSLADRVRRGKAARRETPREKLAECKIADRDPIALLDASNVGRVTELIPIRYGRMVASPFAFYRGAAPLMAYDLSRLPHSSVIVQLGGDAHLANFGLFASPERRILFGPNDFDETLPGPFDWDVRRLATSFAIAARERGFGLRDQQGIVRRLCGTFRQRLADFSRMDTLDVWYCQFKAASMLAIADSVDERKKELAVIEKASQQSSRSVMSHATEIINGKLRIKEVPPLVYHVPLESPHDSKQYDAMVRRFFADYRLTLPDDRRALFDRYELVDVAIRVVGIGSVGTRCYEALFMADGECPLFLQLKEARASVLEGYLPPSRYPNHGQRVVNGQRLLQSASDIFLGWSKMRHTGNDFYVRQLRDMKGAFDFTTFDVEDLGEYAVSCAHALAHSMAKAGDPALLSGYAGKSAAFDEAIVRFSLAYAEQNETDWAVLKAAVKAGRIQVIRQ</sequence>
<accession>A0ABR6FEK2</accession>
<dbReference type="Proteomes" id="UP000533533">
    <property type="component" value="Unassembled WGS sequence"/>
</dbReference>
<dbReference type="RefSeq" id="WP_244922849.1">
    <property type="nucleotide sequence ID" value="NZ_JACHVZ010000001.1"/>
</dbReference>
<reference evidence="1 2" key="1">
    <citation type="submission" date="2020-08" db="EMBL/GenBank/DDBJ databases">
        <title>Genomic Encyclopedia of Type Strains, Phase IV (KMG-V): Genome sequencing to study the core and pangenomes of soil and plant-associated prokaryotes.</title>
        <authorList>
            <person name="Whitman W."/>
        </authorList>
    </citation>
    <scope>NUCLEOTIDE SEQUENCE [LARGE SCALE GENOMIC DNA]</scope>
    <source>
        <strain evidence="1 2">SRMrh-85</strain>
    </source>
</reference>
<comment type="caution">
    <text evidence="1">The sequence shown here is derived from an EMBL/GenBank/DDBJ whole genome shotgun (WGS) entry which is preliminary data.</text>
</comment>
<name>A0ABR6FEK2_9BURK</name>
<dbReference type="PANTHER" id="PTHR39441">
    <property type="entry name" value="DUF2252 DOMAIN-CONTAINING PROTEIN"/>
    <property type="match status" value="1"/>
</dbReference>
<dbReference type="PANTHER" id="PTHR39441:SF1">
    <property type="entry name" value="DUF2252 DOMAIN-CONTAINING PROTEIN"/>
    <property type="match status" value="1"/>
</dbReference>
<organism evidence="1 2">
    <name type="scientific">Paraburkholderia silvatlantica</name>
    <dbReference type="NCBI Taxonomy" id="321895"/>
    <lineage>
        <taxon>Bacteria</taxon>
        <taxon>Pseudomonadati</taxon>
        <taxon>Pseudomonadota</taxon>
        <taxon>Betaproteobacteria</taxon>
        <taxon>Burkholderiales</taxon>
        <taxon>Burkholderiaceae</taxon>
        <taxon>Paraburkholderia</taxon>
    </lineage>
</organism>
<keyword evidence="2" id="KW-1185">Reference proteome</keyword>
<dbReference type="EMBL" id="JACHVZ010000001">
    <property type="protein sequence ID" value="MBB2925865.1"/>
    <property type="molecule type" value="Genomic_DNA"/>
</dbReference>
<protein>
    <submittedName>
        <fullName evidence="1">Uncharacterized protein (DUF2252 family)</fullName>
    </submittedName>
</protein>
<evidence type="ECO:0000313" key="1">
    <source>
        <dbReference type="EMBL" id="MBB2925865.1"/>
    </source>
</evidence>
<proteinExistence type="predicted"/>
<gene>
    <name evidence="1" type="ORF">FHX59_000271</name>
</gene>
<dbReference type="Pfam" id="PF10009">
    <property type="entry name" value="DUF2252"/>
    <property type="match status" value="1"/>
</dbReference>
<evidence type="ECO:0000313" key="2">
    <source>
        <dbReference type="Proteomes" id="UP000533533"/>
    </source>
</evidence>
<dbReference type="InterPro" id="IPR018721">
    <property type="entry name" value="DUF2252"/>
</dbReference>